<dbReference type="Proteomes" id="UP000651010">
    <property type="component" value="Unassembled WGS sequence"/>
</dbReference>
<evidence type="ECO:0000259" key="2">
    <source>
        <dbReference type="PROSITE" id="PS50943"/>
    </source>
</evidence>
<evidence type="ECO:0000313" key="4">
    <source>
        <dbReference type="Proteomes" id="UP000651010"/>
    </source>
</evidence>
<comment type="caution">
    <text evidence="3">The sequence shown here is derived from an EMBL/GenBank/DDBJ whole genome shotgun (WGS) entry which is preliminary data.</text>
</comment>
<evidence type="ECO:0000256" key="1">
    <source>
        <dbReference type="ARBA" id="ARBA00023125"/>
    </source>
</evidence>
<dbReference type="Gene3D" id="1.10.260.40">
    <property type="entry name" value="lambda repressor-like DNA-binding domains"/>
    <property type="match status" value="1"/>
</dbReference>
<dbReference type="EMBL" id="JACZZA010000016">
    <property type="protein sequence ID" value="MBE1162753.1"/>
    <property type="molecule type" value="Genomic_DNA"/>
</dbReference>
<dbReference type="InterPro" id="IPR010982">
    <property type="entry name" value="Lambda_DNA-bd_dom_sf"/>
</dbReference>
<dbReference type="NCBIfam" id="NF041951">
    <property type="entry name" value="phage_RstR"/>
    <property type="match status" value="1"/>
</dbReference>
<evidence type="ECO:0000313" key="3">
    <source>
        <dbReference type="EMBL" id="MBE1162753.1"/>
    </source>
</evidence>
<protein>
    <submittedName>
        <fullName evidence="3">Helix-turn-helix transcriptional regulator</fullName>
    </submittedName>
</protein>
<organism evidence="3 4">
    <name type="scientific">Dyella acidiphila</name>
    <dbReference type="NCBI Taxonomy" id="2775866"/>
    <lineage>
        <taxon>Bacteria</taxon>
        <taxon>Pseudomonadati</taxon>
        <taxon>Pseudomonadota</taxon>
        <taxon>Gammaproteobacteria</taxon>
        <taxon>Lysobacterales</taxon>
        <taxon>Rhodanobacteraceae</taxon>
        <taxon>Dyella</taxon>
    </lineage>
</organism>
<dbReference type="InterPro" id="IPR001387">
    <property type="entry name" value="Cro/C1-type_HTH"/>
</dbReference>
<dbReference type="PANTHER" id="PTHR46558:SF11">
    <property type="entry name" value="HTH-TYPE TRANSCRIPTIONAL REGULATOR XRE"/>
    <property type="match status" value="1"/>
</dbReference>
<proteinExistence type="predicted"/>
<keyword evidence="1" id="KW-0238">DNA-binding</keyword>
<dbReference type="SUPFAM" id="SSF47413">
    <property type="entry name" value="lambda repressor-like DNA-binding domains"/>
    <property type="match status" value="1"/>
</dbReference>
<dbReference type="InterPro" id="IPR049639">
    <property type="entry name" value="RstR"/>
</dbReference>
<gene>
    <name evidence="3" type="ORF">IGX34_20405</name>
</gene>
<reference evidence="3 4" key="1">
    <citation type="submission" date="2020-09" db="EMBL/GenBank/DDBJ databases">
        <title>Dyella sp. 7MK23 isolated from forest soil.</title>
        <authorList>
            <person name="Fu J."/>
        </authorList>
    </citation>
    <scope>NUCLEOTIDE SEQUENCE [LARGE SCALE GENOMIC DNA]</scope>
    <source>
        <strain evidence="3 4">7MK23</strain>
    </source>
</reference>
<feature type="domain" description="HTH cro/C1-type" evidence="2">
    <location>
        <begin position="7"/>
        <end position="61"/>
    </location>
</feature>
<dbReference type="SMART" id="SM00530">
    <property type="entry name" value="HTH_XRE"/>
    <property type="match status" value="1"/>
</dbReference>
<dbReference type="PANTHER" id="PTHR46558">
    <property type="entry name" value="TRACRIPTIONAL REGULATORY PROTEIN-RELATED-RELATED"/>
    <property type="match status" value="1"/>
</dbReference>
<name>A0ABR9GFC2_9GAMM</name>
<dbReference type="PROSITE" id="PS50943">
    <property type="entry name" value="HTH_CROC1"/>
    <property type="match status" value="1"/>
</dbReference>
<keyword evidence="4" id="KW-1185">Reference proteome</keyword>
<sequence length="114" mass="12401">MSIAANLVRLRKSQSLTQNDLAELAGLHVNQVRRYEAGNAQPSLDGLKKIALALHVSLDELVFDPSERGPHGARLTMLFEAVSSLPPDEQSVVQAVLDGLIVKHRTKQLAAMHS</sequence>
<dbReference type="Pfam" id="PF01381">
    <property type="entry name" value="HTH_3"/>
    <property type="match status" value="1"/>
</dbReference>
<accession>A0ABR9GFC2</accession>
<dbReference type="CDD" id="cd00093">
    <property type="entry name" value="HTH_XRE"/>
    <property type="match status" value="1"/>
</dbReference>